<dbReference type="VEuPathDB" id="AmoebaDB:DDB_G0281053"/>
<proteinExistence type="predicted"/>
<protein>
    <recommendedName>
        <fullName evidence="1">Methyltransferase domain-containing protein</fullName>
    </recommendedName>
</protein>
<dbReference type="PANTHER" id="PTHR43591:SF57">
    <property type="entry name" value="METHYLTRANSFERASE DOMAIN-CONTAINING PROTEIN-RELATED"/>
    <property type="match status" value="1"/>
</dbReference>
<dbReference type="eggNOG" id="ENOG502SBWV">
    <property type="taxonomic scope" value="Eukaryota"/>
</dbReference>
<evidence type="ECO:0000313" key="3">
    <source>
        <dbReference type="Proteomes" id="UP000002195"/>
    </source>
</evidence>
<dbReference type="EMBL" id="AAFI02000040">
    <property type="protein sequence ID" value="EAL66823.1"/>
    <property type="molecule type" value="Genomic_DNA"/>
</dbReference>
<dbReference type="GeneID" id="8622840"/>
<dbReference type="OMA" id="YSIMAME"/>
<dbReference type="KEGG" id="ddi:DDB_G0281053"/>
<dbReference type="PaxDb" id="44689-DDB0233482"/>
<dbReference type="Proteomes" id="UP000002195">
    <property type="component" value="Unassembled WGS sequence"/>
</dbReference>
<dbReference type="RefSeq" id="XP_640787.1">
    <property type="nucleotide sequence ID" value="XM_635695.1"/>
</dbReference>
<organism evidence="2 3">
    <name type="scientific">Dictyostelium discoideum</name>
    <name type="common">Social amoeba</name>
    <dbReference type="NCBI Taxonomy" id="44689"/>
    <lineage>
        <taxon>Eukaryota</taxon>
        <taxon>Amoebozoa</taxon>
        <taxon>Evosea</taxon>
        <taxon>Eumycetozoa</taxon>
        <taxon>Dictyostelia</taxon>
        <taxon>Dictyosteliales</taxon>
        <taxon>Dictyosteliaceae</taxon>
        <taxon>Dictyostelium</taxon>
    </lineage>
</organism>
<dbReference type="InParanoid" id="Q54UI9"/>
<gene>
    <name evidence="2" type="ORF">DDB_G0281053</name>
</gene>
<dbReference type="HOGENOM" id="CLU_954512_0_0_1"/>
<dbReference type="SMR" id="Q54UI9"/>
<dbReference type="GO" id="GO:0008168">
    <property type="term" value="F:methyltransferase activity"/>
    <property type="evidence" value="ECO:0000318"/>
    <property type="project" value="GO_Central"/>
</dbReference>
<dbReference type="Gene3D" id="3.40.50.150">
    <property type="entry name" value="Vaccinia Virus protein VP39"/>
    <property type="match status" value="1"/>
</dbReference>
<keyword evidence="3" id="KW-1185">Reference proteome</keyword>
<dbReference type="CDD" id="cd02440">
    <property type="entry name" value="AdoMet_MTases"/>
    <property type="match status" value="1"/>
</dbReference>
<dbReference type="STRING" id="44689.Q54UI9"/>
<comment type="caution">
    <text evidence="2">The sequence shown here is derived from an EMBL/GenBank/DDBJ whole genome shotgun (WGS) entry which is preliminary data.</text>
</comment>
<feature type="domain" description="Methyltransferase" evidence="1">
    <location>
        <begin position="52"/>
        <end position="146"/>
    </location>
</feature>
<evidence type="ECO:0000259" key="1">
    <source>
        <dbReference type="Pfam" id="PF13649"/>
    </source>
</evidence>
<dbReference type="Reactome" id="R-DDI-6798695">
    <property type="pathway name" value="Neutrophil degranulation"/>
</dbReference>
<evidence type="ECO:0000313" key="2">
    <source>
        <dbReference type="EMBL" id="EAL66823.1"/>
    </source>
</evidence>
<dbReference type="SUPFAM" id="SSF53335">
    <property type="entry name" value="S-adenosyl-L-methionine-dependent methyltransferases"/>
    <property type="match status" value="1"/>
</dbReference>
<name>Q54UI9_DICDI</name>
<reference evidence="2 3" key="1">
    <citation type="journal article" date="2005" name="Nature">
        <title>The genome of the social amoeba Dictyostelium discoideum.</title>
        <authorList>
            <consortium name="The Dictyostelium discoideum Sequencing Consortium"/>
            <person name="Eichinger L."/>
            <person name="Pachebat J.A."/>
            <person name="Glockner G."/>
            <person name="Rajandream M.A."/>
            <person name="Sucgang R."/>
            <person name="Berriman M."/>
            <person name="Song J."/>
            <person name="Olsen R."/>
            <person name="Szafranski K."/>
            <person name="Xu Q."/>
            <person name="Tunggal B."/>
            <person name="Kummerfeld S."/>
            <person name="Madera M."/>
            <person name="Konfortov B.A."/>
            <person name="Rivero F."/>
            <person name="Bankier A.T."/>
            <person name="Lehmann R."/>
            <person name="Hamlin N."/>
            <person name="Davies R."/>
            <person name="Gaudet P."/>
            <person name="Fey P."/>
            <person name="Pilcher K."/>
            <person name="Chen G."/>
            <person name="Saunders D."/>
            <person name="Sodergren E."/>
            <person name="Davis P."/>
            <person name="Kerhornou A."/>
            <person name="Nie X."/>
            <person name="Hall N."/>
            <person name="Anjard C."/>
            <person name="Hemphill L."/>
            <person name="Bason N."/>
            <person name="Farbrother P."/>
            <person name="Desany B."/>
            <person name="Just E."/>
            <person name="Morio T."/>
            <person name="Rost R."/>
            <person name="Churcher C."/>
            <person name="Cooper J."/>
            <person name="Haydock S."/>
            <person name="van Driessche N."/>
            <person name="Cronin A."/>
            <person name="Goodhead I."/>
            <person name="Muzny D."/>
            <person name="Mourier T."/>
            <person name="Pain A."/>
            <person name="Lu M."/>
            <person name="Harper D."/>
            <person name="Lindsay R."/>
            <person name="Hauser H."/>
            <person name="James K."/>
            <person name="Quiles M."/>
            <person name="Madan Babu M."/>
            <person name="Saito T."/>
            <person name="Buchrieser C."/>
            <person name="Wardroper A."/>
            <person name="Felder M."/>
            <person name="Thangavelu M."/>
            <person name="Johnson D."/>
            <person name="Knights A."/>
            <person name="Loulseged H."/>
            <person name="Mungall K."/>
            <person name="Oliver K."/>
            <person name="Price C."/>
            <person name="Quail M.A."/>
            <person name="Urushihara H."/>
            <person name="Hernandez J."/>
            <person name="Rabbinowitsch E."/>
            <person name="Steffen D."/>
            <person name="Sanders M."/>
            <person name="Ma J."/>
            <person name="Kohara Y."/>
            <person name="Sharp S."/>
            <person name="Simmonds M."/>
            <person name="Spiegler S."/>
            <person name="Tivey A."/>
            <person name="Sugano S."/>
            <person name="White B."/>
            <person name="Walker D."/>
            <person name="Woodward J."/>
            <person name="Winckler T."/>
            <person name="Tanaka Y."/>
            <person name="Shaulsky G."/>
            <person name="Schleicher M."/>
            <person name="Weinstock G."/>
            <person name="Rosenthal A."/>
            <person name="Cox E.C."/>
            <person name="Chisholm R.L."/>
            <person name="Gibbs R."/>
            <person name="Loomis W.F."/>
            <person name="Platzer M."/>
            <person name="Kay R.R."/>
            <person name="Williams J."/>
            <person name="Dear P.H."/>
            <person name="Noegel A.A."/>
            <person name="Barrell B."/>
            <person name="Kuspa A."/>
        </authorList>
    </citation>
    <scope>NUCLEOTIDE SEQUENCE [LARGE SCALE GENOMIC DNA]</scope>
    <source>
        <strain evidence="2 3">AX4</strain>
    </source>
</reference>
<accession>Q54UI9</accession>
<dbReference type="dictyBase" id="DDB_G0281053"/>
<dbReference type="Pfam" id="PF13649">
    <property type="entry name" value="Methyltransf_25"/>
    <property type="match status" value="1"/>
</dbReference>
<sequence>MIQTTFSSYLAESWNKIGEIKILKPGGMTLDFSIDALNLTIPKCKINENIKILDVGAGFGVLSIYASTNYPNSEIIATDISKCMIDSLNYSIQGNQIKNVTAKVMDGQSMPELQSESFDYCFSMFGLIYFPDRLKSLKEMYRLLKSNNNSKVSIGSWQSDAFLPMVLEKTYEKVTVGSSGGLKLTSKQPALSLDDKVLFKSELEQAGFKNVEIHSIGHPLEVTTESLSNYLRPENPVVDDFFKLIGDDNINKFKETFINLVLELFPKNENGFHIVPWNSYIGIGEKL</sequence>
<dbReference type="AlphaFoldDB" id="Q54UI9"/>
<dbReference type="FunCoup" id="Q54UI9">
    <property type="interactions" value="1"/>
</dbReference>
<dbReference type="InterPro" id="IPR029063">
    <property type="entry name" value="SAM-dependent_MTases_sf"/>
</dbReference>
<dbReference type="PANTHER" id="PTHR43591">
    <property type="entry name" value="METHYLTRANSFERASE"/>
    <property type="match status" value="1"/>
</dbReference>
<dbReference type="PhylomeDB" id="Q54UI9"/>
<dbReference type="InterPro" id="IPR041698">
    <property type="entry name" value="Methyltransf_25"/>
</dbReference>